<proteinExistence type="inferred from homology"/>
<dbReference type="GO" id="GO:0007155">
    <property type="term" value="P:cell adhesion"/>
    <property type="evidence" value="ECO:0007669"/>
    <property type="project" value="InterPro"/>
</dbReference>
<evidence type="ECO:0000313" key="15">
    <source>
        <dbReference type="EMBL" id="GAD65880.1"/>
    </source>
</evidence>
<accession>U2ZWT2</accession>
<dbReference type="EMBL" id="BATJ01000002">
    <property type="protein sequence ID" value="GAD65880.1"/>
    <property type="molecule type" value="Genomic_DNA"/>
</dbReference>
<evidence type="ECO:0000256" key="7">
    <source>
        <dbReference type="ARBA" id="ARBA00022764"/>
    </source>
</evidence>
<comment type="function">
    <text evidence="12">Part of the ATP-binding cassette (ABC) transport system ZnuABC involved in zinc import. Binds zinc with high affinity and specificity and delivers it to the membrane permease for translocation into the cytoplasm.</text>
</comment>
<dbReference type="Gene3D" id="3.40.50.1980">
    <property type="entry name" value="Nitrogenase molybdenum iron protein domain"/>
    <property type="match status" value="2"/>
</dbReference>
<dbReference type="NCBIfam" id="NF007091">
    <property type="entry name" value="PRK09545.1"/>
    <property type="match status" value="1"/>
</dbReference>
<organism evidence="15 16">
    <name type="scientific">Vibrio proteolyticus NBRC 13287</name>
    <dbReference type="NCBI Taxonomy" id="1219065"/>
    <lineage>
        <taxon>Bacteria</taxon>
        <taxon>Pseudomonadati</taxon>
        <taxon>Pseudomonadota</taxon>
        <taxon>Gammaproteobacteria</taxon>
        <taxon>Vibrionales</taxon>
        <taxon>Vibrionaceae</taxon>
        <taxon>Vibrio</taxon>
    </lineage>
</organism>
<evidence type="ECO:0000256" key="12">
    <source>
        <dbReference type="ARBA" id="ARBA00045516"/>
    </source>
</evidence>
<evidence type="ECO:0000256" key="4">
    <source>
        <dbReference type="ARBA" id="ARBA00022448"/>
    </source>
</evidence>
<name>U2ZWT2_VIBPR</name>
<dbReference type="InterPro" id="IPR006128">
    <property type="entry name" value="Lipoprotein_PsaA-like"/>
</dbReference>
<evidence type="ECO:0000256" key="9">
    <source>
        <dbReference type="ARBA" id="ARBA00022906"/>
    </source>
</evidence>
<dbReference type="RefSeq" id="WP_021703871.1">
    <property type="nucleotide sequence ID" value="NZ_BATJ01000002.1"/>
</dbReference>
<dbReference type="GO" id="GO:0046872">
    <property type="term" value="F:metal ion binding"/>
    <property type="evidence" value="ECO:0007669"/>
    <property type="project" value="UniProtKB-KW"/>
</dbReference>
<dbReference type="InterPro" id="IPR035520">
    <property type="entry name" value="ZnuA"/>
</dbReference>
<sequence>MTRFTLFLLLSIASVGAKASTILTSIKPIQMITTELTQGVSQPDVLLSSNASPHDYALRPSDVKRVHSADLVIWFGHELEPFMEKVVAAKPGAQVLTLSHLPELQLREFGEHHHDDGHDHGTHDPHFWLGIKPTQQIASAIVQKLIEIDPEHQTQYQSNLAAFNQQLMQLNHKLAAQLKPVSKSGYYVFHDAYGYFEQDYALKQLGYFTVSPDRKPGAKTLIQIRTALASGQAQCVFAEPQFTPAVIESVTRGSEVKVGELDPLGTQITVQPGSYFTFLRSIADSFSSCLTP</sequence>
<evidence type="ECO:0000256" key="5">
    <source>
        <dbReference type="ARBA" id="ARBA00022723"/>
    </source>
</evidence>
<evidence type="ECO:0000256" key="1">
    <source>
        <dbReference type="ARBA" id="ARBA00004418"/>
    </source>
</evidence>
<keyword evidence="10" id="KW-0406">Ion transport</keyword>
<evidence type="ECO:0000313" key="16">
    <source>
        <dbReference type="Proteomes" id="UP000016570"/>
    </source>
</evidence>
<keyword evidence="16" id="KW-1185">Reference proteome</keyword>
<gene>
    <name evidence="15" type="primary">znuA</name>
    <name evidence="15" type="ORF">VPR01S_02_01310</name>
</gene>
<protein>
    <recommendedName>
        <fullName evidence="3">High-affinity zinc uptake system protein ZnuA</fullName>
    </recommendedName>
</protein>
<keyword evidence="5" id="KW-0479">Metal-binding</keyword>
<keyword evidence="11" id="KW-1015">Disulfide bond</keyword>
<dbReference type="STRING" id="1219065.VPR01S_02_01310"/>
<evidence type="ECO:0000256" key="11">
    <source>
        <dbReference type="ARBA" id="ARBA00023157"/>
    </source>
</evidence>
<dbReference type="InterPro" id="IPR006127">
    <property type="entry name" value="ZnuA-like"/>
</dbReference>
<dbReference type="GO" id="GO:0042597">
    <property type="term" value="C:periplasmic space"/>
    <property type="evidence" value="ECO:0007669"/>
    <property type="project" value="UniProtKB-SubCell"/>
</dbReference>
<evidence type="ECO:0000256" key="8">
    <source>
        <dbReference type="ARBA" id="ARBA00022833"/>
    </source>
</evidence>
<comment type="caution">
    <text evidence="15">The sequence shown here is derived from an EMBL/GenBank/DDBJ whole genome shotgun (WGS) entry which is preliminary data.</text>
</comment>
<dbReference type="GO" id="GO:0006829">
    <property type="term" value="P:zinc ion transport"/>
    <property type="evidence" value="ECO:0007669"/>
    <property type="project" value="UniProtKB-KW"/>
</dbReference>
<dbReference type="PANTHER" id="PTHR42953">
    <property type="entry name" value="HIGH-AFFINITY ZINC UPTAKE SYSTEM PROTEIN ZNUA-RELATED"/>
    <property type="match status" value="1"/>
</dbReference>
<dbReference type="Pfam" id="PF01297">
    <property type="entry name" value="ZnuA"/>
    <property type="match status" value="1"/>
</dbReference>
<dbReference type="InterPro" id="IPR050492">
    <property type="entry name" value="Bact_metal-bind_prot9"/>
</dbReference>
<comment type="similarity">
    <text evidence="2 13">Belongs to the bacterial solute-binding protein 9 family.</text>
</comment>
<evidence type="ECO:0000256" key="14">
    <source>
        <dbReference type="SAM" id="SignalP"/>
    </source>
</evidence>
<dbReference type="SUPFAM" id="SSF53807">
    <property type="entry name" value="Helical backbone' metal receptor"/>
    <property type="match status" value="1"/>
</dbReference>
<reference evidence="15 16" key="1">
    <citation type="submission" date="2013-09" db="EMBL/GenBank/DDBJ databases">
        <title>Whole genome shotgun sequence of Vibrio proteolyticus NBRC 13287.</title>
        <authorList>
            <person name="Isaki S."/>
            <person name="Hosoyama A."/>
            <person name="Numata M."/>
            <person name="Hashimoto M."/>
            <person name="Hosoyama Y."/>
            <person name="Tsuchikane K."/>
            <person name="Noguchi M."/>
            <person name="Hirakata S."/>
            <person name="Ichikawa N."/>
            <person name="Ohji S."/>
            <person name="Yamazoe A."/>
            <person name="Fujita N."/>
        </authorList>
    </citation>
    <scope>NUCLEOTIDE SEQUENCE [LARGE SCALE GENOMIC DNA]</scope>
    <source>
        <strain evidence="15 16">NBRC 13287</strain>
    </source>
</reference>
<comment type="subcellular location">
    <subcellularLocation>
        <location evidence="1">Periplasm</location>
    </subcellularLocation>
</comment>
<keyword evidence="7" id="KW-0574">Periplasm</keyword>
<keyword evidence="9" id="KW-0864">Zinc transport</keyword>
<dbReference type="PANTHER" id="PTHR42953:SF3">
    <property type="entry name" value="HIGH-AFFINITY ZINC UPTAKE SYSTEM PROTEIN ZNUA"/>
    <property type="match status" value="1"/>
</dbReference>
<dbReference type="PRINTS" id="PR00690">
    <property type="entry name" value="ADHESNFAMILY"/>
</dbReference>
<dbReference type="eggNOG" id="COG4531">
    <property type="taxonomic scope" value="Bacteria"/>
</dbReference>
<keyword evidence="8" id="KW-0862">Zinc</keyword>
<feature type="chain" id="PRO_5004637386" description="High-affinity zinc uptake system protein ZnuA" evidence="14">
    <location>
        <begin position="20"/>
        <end position="292"/>
    </location>
</feature>
<dbReference type="CDD" id="cd01019">
    <property type="entry name" value="ZnuA"/>
    <property type="match status" value="1"/>
</dbReference>
<feature type="signal peptide" evidence="14">
    <location>
        <begin position="1"/>
        <end position="19"/>
    </location>
</feature>
<evidence type="ECO:0000256" key="3">
    <source>
        <dbReference type="ARBA" id="ARBA00015915"/>
    </source>
</evidence>
<keyword evidence="6 14" id="KW-0732">Signal</keyword>
<evidence type="ECO:0000256" key="13">
    <source>
        <dbReference type="RuleBase" id="RU003512"/>
    </source>
</evidence>
<keyword evidence="4 13" id="KW-0813">Transport</keyword>
<dbReference type="AlphaFoldDB" id="U2ZWT2"/>
<evidence type="ECO:0000256" key="10">
    <source>
        <dbReference type="ARBA" id="ARBA00023065"/>
    </source>
</evidence>
<evidence type="ECO:0000256" key="6">
    <source>
        <dbReference type="ARBA" id="ARBA00022729"/>
    </source>
</evidence>
<dbReference type="FunFam" id="3.40.50.1980:FF:000006">
    <property type="entry name" value="Zinc ABC transporter substrate-binding protein ZnuA"/>
    <property type="match status" value="1"/>
</dbReference>
<dbReference type="Proteomes" id="UP000016570">
    <property type="component" value="Unassembled WGS sequence"/>
</dbReference>
<evidence type="ECO:0000256" key="2">
    <source>
        <dbReference type="ARBA" id="ARBA00011028"/>
    </source>
</evidence>